<sequence>MLITKYKIMIVILLLLSGCQNPKNITDKDFQYRESIFIKAKNHHGLIDLYRDVLKQKEDNKIRFKLAEVYYLIGNSKSSIYYLESLKSEDNDEVNMLIAKNLINLGENEKALLITNRLLMKKLKSAELHNLHGIALANNGNLAQARKELETARSLFFPEQAALNNLSVVAMLDERYEESVRLLLPGYLDGKADKTMLHNLIFSLVKMGDITYARKIIKSEGLSDNIDELLIALSKTDKMSEENK</sequence>
<dbReference type="SUPFAM" id="SSF48452">
    <property type="entry name" value="TPR-like"/>
    <property type="match status" value="1"/>
</dbReference>
<accession>A0A380QRX5</accession>
<keyword evidence="2" id="KW-1185">Reference proteome</keyword>
<evidence type="ECO:0000313" key="2">
    <source>
        <dbReference type="Proteomes" id="UP000255169"/>
    </source>
</evidence>
<dbReference type="EMBL" id="UHJG01000001">
    <property type="protein sequence ID" value="SUQ01308.1"/>
    <property type="molecule type" value="Genomic_DNA"/>
</dbReference>
<organism evidence="1 2">
    <name type="scientific">Yersinia ruckeri</name>
    <dbReference type="NCBI Taxonomy" id="29486"/>
    <lineage>
        <taxon>Bacteria</taxon>
        <taxon>Pseudomonadati</taxon>
        <taxon>Pseudomonadota</taxon>
        <taxon>Gammaproteobacteria</taxon>
        <taxon>Enterobacterales</taxon>
        <taxon>Yersiniaceae</taxon>
        <taxon>Yersinia</taxon>
    </lineage>
</organism>
<reference evidence="1 2" key="1">
    <citation type="submission" date="2018-06" db="EMBL/GenBank/DDBJ databases">
        <authorList>
            <consortium name="Pathogen Informatics"/>
            <person name="Doyle S."/>
        </authorList>
    </citation>
    <scope>NUCLEOTIDE SEQUENCE [LARGE SCALE GENOMIC DNA]</scope>
    <source>
        <strain evidence="1 2">NCTC10476</strain>
    </source>
</reference>
<dbReference type="InterPro" id="IPR011990">
    <property type="entry name" value="TPR-like_helical_dom_sf"/>
</dbReference>
<protein>
    <submittedName>
        <fullName evidence="1">Flp pilus assembly protein TadD, contains TPRrepeat</fullName>
    </submittedName>
</protein>
<name>A0A380QRX5_YERRU</name>
<proteinExistence type="predicted"/>
<dbReference type="PROSITE" id="PS51257">
    <property type="entry name" value="PROKAR_LIPOPROTEIN"/>
    <property type="match status" value="1"/>
</dbReference>
<dbReference type="STRING" id="29486.UGYR_07540"/>
<dbReference type="GeneID" id="66880662"/>
<dbReference type="Gene3D" id="1.25.40.10">
    <property type="entry name" value="Tetratricopeptide repeat domain"/>
    <property type="match status" value="1"/>
</dbReference>
<dbReference type="KEGG" id="yrb:UGYR_07540"/>
<dbReference type="RefSeq" id="WP_038251159.1">
    <property type="nucleotide sequence ID" value="NZ_CCYO01000005.1"/>
</dbReference>
<dbReference type="Proteomes" id="UP000255169">
    <property type="component" value="Unassembled WGS sequence"/>
</dbReference>
<evidence type="ECO:0000313" key="1">
    <source>
        <dbReference type="EMBL" id="SUQ01308.1"/>
    </source>
</evidence>
<gene>
    <name evidence="1" type="ORF">NCTC10476_02659</name>
</gene>
<dbReference type="AlphaFoldDB" id="A0A380QRX5"/>